<accession>A0A1B1PCM8</accession>
<dbReference type="Pfam" id="PF23781">
    <property type="entry name" value="Phage_TAC_16"/>
    <property type="match status" value="1"/>
</dbReference>
<evidence type="ECO:0008006" key="3">
    <source>
        <dbReference type="Google" id="ProtNLM"/>
    </source>
</evidence>
<evidence type="ECO:0000313" key="1">
    <source>
        <dbReference type="EMBL" id="ANT41905.1"/>
    </source>
</evidence>
<sequence length="124" mass="13377">MPVYEPPPGYDDCESDADDFPTPANAAYRELDVEGVGVLHARKPLPNAIPALAGAANSKVKPAARLDYLTVFIQNHLAPGEYETLLAKMMDPETELPEDTVLRVSRAIATAGSARPTRRSSTSR</sequence>
<dbReference type="EMBL" id="KX369585">
    <property type="protein sequence ID" value="ANT41905.1"/>
    <property type="molecule type" value="Genomic_DNA"/>
</dbReference>
<dbReference type="Proteomes" id="UP000223408">
    <property type="component" value="Segment"/>
</dbReference>
<name>A0A1B1PCM8_9CAUD</name>
<dbReference type="InterPro" id="IPR056927">
    <property type="entry name" value="Phage_TAC"/>
</dbReference>
<reference evidence="2" key="1">
    <citation type="submission" date="2016-06" db="EMBL/GenBank/DDBJ databases">
        <authorList>
            <person name="Kjaerup R.B."/>
            <person name="Dalgaard T.S."/>
            <person name="Juul-Madsen H.R."/>
        </authorList>
    </citation>
    <scope>NUCLEOTIDE SEQUENCE [LARGE SCALE GENOMIC DNA]</scope>
</reference>
<evidence type="ECO:0000313" key="2">
    <source>
        <dbReference type="Proteomes" id="UP000223408"/>
    </source>
</evidence>
<protein>
    <recommendedName>
        <fullName evidence="3">Tail assembly chaperone</fullName>
    </recommendedName>
</protein>
<gene>
    <name evidence="1" type="primary">39</name>
    <name evidence="1" type="ORF">PBI_PHATCATS2014_39</name>
</gene>
<organism evidence="1 2">
    <name type="scientific">Mycobacterium phage PhatCats2014</name>
    <dbReference type="NCBI Taxonomy" id="1873890"/>
    <lineage>
        <taxon>Viruses</taxon>
        <taxon>Duplodnaviria</taxon>
        <taxon>Heunggongvirae</taxon>
        <taxon>Uroviricota</taxon>
        <taxon>Caudoviricetes</taxon>
        <taxon>Bclasvirinae</taxon>
        <taxon>Pegunavirus</taxon>
        <taxon>Pegunavirus Pg1</taxon>
    </lineage>
</organism>
<proteinExistence type="predicted"/>